<gene>
    <name evidence="1" type="ORF">ACOC_LOCUS10153</name>
</gene>
<organism evidence="3">
    <name type="scientific">Angiostrongylus costaricensis</name>
    <name type="common">Nematode worm</name>
    <dbReference type="NCBI Taxonomy" id="334426"/>
    <lineage>
        <taxon>Eukaryota</taxon>
        <taxon>Metazoa</taxon>
        <taxon>Ecdysozoa</taxon>
        <taxon>Nematoda</taxon>
        <taxon>Chromadorea</taxon>
        <taxon>Rhabditida</taxon>
        <taxon>Rhabditina</taxon>
        <taxon>Rhabditomorpha</taxon>
        <taxon>Strongyloidea</taxon>
        <taxon>Metastrongylidae</taxon>
        <taxon>Angiostrongylus</taxon>
    </lineage>
</organism>
<dbReference type="WBParaSite" id="ACOC_0001015201-mRNA-1">
    <property type="protein sequence ID" value="ACOC_0001015201-mRNA-1"/>
    <property type="gene ID" value="ACOC_0001015201"/>
</dbReference>
<dbReference type="OrthoDB" id="616263at2759"/>
<dbReference type="EMBL" id="UYYA01004418">
    <property type="protein sequence ID" value="VDM61738.1"/>
    <property type="molecule type" value="Genomic_DNA"/>
</dbReference>
<proteinExistence type="predicted"/>
<evidence type="ECO:0000313" key="3">
    <source>
        <dbReference type="WBParaSite" id="ACOC_0001015201-mRNA-1"/>
    </source>
</evidence>
<dbReference type="AlphaFoldDB" id="A0A0R3PVR8"/>
<accession>A0A0R3PVR8</accession>
<evidence type="ECO:0000313" key="1">
    <source>
        <dbReference type="EMBL" id="VDM61738.1"/>
    </source>
</evidence>
<sequence>MPSGLQGVPSDVGSASLAGIRIQRRAPAVEQQPYESTCYSRAFSYEWKSGHNVAAGAQNINAAFGDGFANERTIRR</sequence>
<reference evidence="1 2" key="2">
    <citation type="submission" date="2018-11" db="EMBL/GenBank/DDBJ databases">
        <authorList>
            <consortium name="Pathogen Informatics"/>
        </authorList>
    </citation>
    <scope>NUCLEOTIDE SEQUENCE [LARGE SCALE GENOMIC DNA]</scope>
    <source>
        <strain evidence="1 2">Costa Rica</strain>
    </source>
</reference>
<dbReference type="Proteomes" id="UP000267027">
    <property type="component" value="Unassembled WGS sequence"/>
</dbReference>
<protein>
    <submittedName>
        <fullName evidence="3">SCP domain-containing protein</fullName>
    </submittedName>
</protein>
<name>A0A0R3PVR8_ANGCS</name>
<reference evidence="3" key="1">
    <citation type="submission" date="2017-02" db="UniProtKB">
        <authorList>
            <consortium name="WormBaseParasite"/>
        </authorList>
    </citation>
    <scope>IDENTIFICATION</scope>
</reference>
<evidence type="ECO:0000313" key="2">
    <source>
        <dbReference type="Proteomes" id="UP000267027"/>
    </source>
</evidence>
<keyword evidence="2" id="KW-1185">Reference proteome</keyword>